<name>E9E5N9_METAQ</name>
<feature type="transmembrane region" description="Helical" evidence="4">
    <location>
        <begin position="814"/>
        <end position="839"/>
    </location>
</feature>
<feature type="transmembrane region" description="Helical" evidence="4">
    <location>
        <begin position="908"/>
        <end position="933"/>
    </location>
</feature>
<accession>E9E5N9</accession>
<dbReference type="PANTHER" id="PTHR10188:SF6">
    <property type="entry name" value="N(4)-(BETA-N-ACETYLGLUCOSAMINYL)-L-ASPARAGINASE"/>
    <property type="match status" value="1"/>
</dbReference>
<dbReference type="Pfam" id="PF01112">
    <property type="entry name" value="Asparaginase_2"/>
    <property type="match status" value="1"/>
</dbReference>
<feature type="compositionally biased region" description="Acidic residues" evidence="3">
    <location>
        <begin position="426"/>
        <end position="440"/>
    </location>
</feature>
<reference evidence="5 6" key="1">
    <citation type="journal article" date="2011" name="PLoS Genet.">
        <title>Genome sequencing and comparative transcriptomics of the model entomopathogenic fungi Metarhizium anisopliae and M. acridum.</title>
        <authorList>
            <person name="Gao Q."/>
            <person name="Jin K."/>
            <person name="Ying S.H."/>
            <person name="Zhang Y."/>
            <person name="Xiao G."/>
            <person name="Shang Y."/>
            <person name="Duan Z."/>
            <person name="Hu X."/>
            <person name="Xie X.Q."/>
            <person name="Zhou G."/>
            <person name="Peng G."/>
            <person name="Luo Z."/>
            <person name="Huang W."/>
            <person name="Wang B."/>
            <person name="Fang W."/>
            <person name="Wang S."/>
            <person name="Zhong Y."/>
            <person name="Ma L.J."/>
            <person name="St Leger R.J."/>
            <person name="Zhao G.P."/>
            <person name="Pei Y."/>
            <person name="Feng M.G."/>
            <person name="Xia Y."/>
            <person name="Wang C."/>
        </authorList>
    </citation>
    <scope>NUCLEOTIDE SEQUENCE [LARGE SCALE GENOMIC DNA]</scope>
    <source>
        <strain evidence="5 6">CQMa 102</strain>
    </source>
</reference>
<evidence type="ECO:0000256" key="3">
    <source>
        <dbReference type="SAM" id="MobiDB-lite"/>
    </source>
</evidence>
<dbReference type="HOGENOM" id="CLU_299971_0_0_1"/>
<feature type="transmembrane region" description="Helical" evidence="4">
    <location>
        <begin position="701"/>
        <end position="721"/>
    </location>
</feature>
<organism evidence="6">
    <name type="scientific">Metarhizium acridum (strain CQMa 102)</name>
    <dbReference type="NCBI Taxonomy" id="655827"/>
    <lineage>
        <taxon>Eukaryota</taxon>
        <taxon>Fungi</taxon>
        <taxon>Dikarya</taxon>
        <taxon>Ascomycota</taxon>
        <taxon>Pezizomycotina</taxon>
        <taxon>Sordariomycetes</taxon>
        <taxon>Hypocreomycetidae</taxon>
        <taxon>Hypocreales</taxon>
        <taxon>Clavicipitaceae</taxon>
        <taxon>Metarhizium</taxon>
    </lineage>
</organism>
<evidence type="ECO:0000256" key="4">
    <source>
        <dbReference type="SAM" id="Phobius"/>
    </source>
</evidence>
<evidence type="ECO:0000313" key="6">
    <source>
        <dbReference type="Proteomes" id="UP000002499"/>
    </source>
</evidence>
<dbReference type="eggNOG" id="KOG0254">
    <property type="taxonomic scope" value="Eukaryota"/>
</dbReference>
<feature type="site" description="Cleavage; by autolysis" evidence="2">
    <location>
        <begin position="165"/>
        <end position="166"/>
    </location>
</feature>
<dbReference type="SUPFAM" id="SSF56235">
    <property type="entry name" value="N-terminal nucleophile aminohydrolases (Ntn hydrolases)"/>
    <property type="match status" value="1"/>
</dbReference>
<dbReference type="InterPro" id="IPR036259">
    <property type="entry name" value="MFS_trans_sf"/>
</dbReference>
<sequence length="999" mass="107895">MGPVGIVLHGGASESWVGDAESFKATNAFLDNLVNKAEASLERGATAVDVAAETVAELEDFPEFNAGKGSAVNIDGCFELEAGIVNGADSAYRAAVCLRTTKNPIKLARAMLDRRGTTAPVFIAGVGGDQLARRLGLETVDNSYFGTERRLSYWRQKRPDVSEHGTVGAVVLDSHGNVAAANSTGGMTMKPVGRVGDTAILGSGLYADERVAVACSGGGEAIMTSMLAGRIANLYRSGVGVAKAVEQAIWEATRLCPSISCGVIAITSDGERTTQCNSRIFTMASAGDAARCGRQVGLLRCTMPIIGPLCCYEDDMMQIGVSKHPTRPGQLTFKLKGTSLAGMDREQVFAWFGTLRRAAKALVEVVGSSDVAMMTWPGCDGGHLFPVHGRYAAEERSRSRRSTEKHSAIFHETSMVIRRACAGGDDGVDEGGEENDDAEEQNGRPACGLFLVSEAEAQGAVEALWGALQGGLREALQPEGPRSPCSGPNCPRRWSLLVDPASAERDEMLVASSFPDHHWPNPAPFEHHGSDHDYAELTAALGPRSWHLDGLRFSNFASALFPLGTALPCTAVFPLASLTNPADDRRRLQLVILSTRSRCLALQPDQCLDLARHRLLGLLHHRTAAVRQPVRLPRPQNHLPVMRRPVPAWHQPGCPRAFLDLPDSCQMRLWARLVRINHHGLGSVSGGTIVDRFGWSWLYKIQLPFALVTLIMVYFFIPWTIDASEDTSPRDETAQGRRLLSLFDWTGALVLVISLLLLVFVLGTAGNVLPWTNPFILLALFLFPCTVYVLVRVEAKAQKPVLPPVLVQFPFRNIMVNAFFLSIINYIVMYNVTFFFQAVLLETPGQASTHLVAPSIAFTVVSAISGATIARLETPKPTLRISQVMLLCGAAGLMVMATILPRTETPGALYNLCLALPILGVGMMAPSALLLLLGMSDRNNHATLNGGFIMMRSLGGFTATSISTTIVQNVFQQTMRPLMTSEEIKKRSHSGAKVANTSY</sequence>
<evidence type="ECO:0000256" key="1">
    <source>
        <dbReference type="PIRSR" id="PIRSR600246-1"/>
    </source>
</evidence>
<dbReference type="EMBL" id="GL698507">
    <property type="protein sequence ID" value="EFY88752.1"/>
    <property type="molecule type" value="Genomic_DNA"/>
</dbReference>
<keyword evidence="4" id="KW-1133">Transmembrane helix</keyword>
<feature type="active site" description="Nucleophile" evidence="1">
    <location>
        <position position="166"/>
    </location>
</feature>
<dbReference type="SUPFAM" id="SSF103473">
    <property type="entry name" value="MFS general substrate transporter"/>
    <property type="match status" value="1"/>
</dbReference>
<feature type="transmembrane region" description="Helical" evidence="4">
    <location>
        <begin position="884"/>
        <end position="902"/>
    </location>
</feature>
<gene>
    <name evidence="5" type="ORF">MAC_05187</name>
</gene>
<dbReference type="Gene3D" id="1.20.1250.20">
    <property type="entry name" value="MFS general substrate transporter like domains"/>
    <property type="match status" value="1"/>
</dbReference>
<keyword evidence="6" id="KW-1185">Reference proteome</keyword>
<feature type="region of interest" description="Disordered" evidence="3">
    <location>
        <begin position="422"/>
        <end position="443"/>
    </location>
</feature>
<keyword evidence="4" id="KW-0812">Transmembrane</keyword>
<dbReference type="Proteomes" id="UP000002499">
    <property type="component" value="Unassembled WGS sequence"/>
</dbReference>
<dbReference type="PANTHER" id="PTHR10188">
    <property type="entry name" value="L-ASPARAGINASE"/>
    <property type="match status" value="1"/>
</dbReference>
<dbReference type="STRING" id="655827.E9E5N9"/>
<feature type="transmembrane region" description="Helical" evidence="4">
    <location>
        <begin position="742"/>
        <end position="763"/>
    </location>
</feature>
<dbReference type="InterPro" id="IPR000246">
    <property type="entry name" value="Peptidase_T2"/>
</dbReference>
<dbReference type="eggNOG" id="KOG1592">
    <property type="taxonomic scope" value="Eukaryota"/>
</dbReference>
<dbReference type="AlphaFoldDB" id="E9E5N9"/>
<evidence type="ECO:0000313" key="5">
    <source>
        <dbReference type="EMBL" id="EFY88752.1"/>
    </source>
</evidence>
<dbReference type="InterPro" id="IPR029055">
    <property type="entry name" value="Ntn_hydrolases_N"/>
</dbReference>
<feature type="transmembrane region" description="Helical" evidence="4">
    <location>
        <begin position="775"/>
        <end position="793"/>
    </location>
</feature>
<proteinExistence type="predicted"/>
<dbReference type="InParanoid" id="E9E5N9"/>
<evidence type="ECO:0000256" key="2">
    <source>
        <dbReference type="PIRSR" id="PIRSR600246-3"/>
    </source>
</evidence>
<feature type="transmembrane region" description="Helical" evidence="4">
    <location>
        <begin position="851"/>
        <end position="872"/>
    </location>
</feature>
<dbReference type="GO" id="GO:0016811">
    <property type="term" value="F:hydrolase activity, acting on carbon-nitrogen (but not peptide) bonds, in linear amides"/>
    <property type="evidence" value="ECO:0007669"/>
    <property type="project" value="UniProtKB-ARBA"/>
</dbReference>
<dbReference type="OrthoDB" id="4939205at2759"/>
<dbReference type="Gene3D" id="3.60.20.30">
    <property type="entry name" value="(Glycosyl)asparaginase"/>
    <property type="match status" value="1"/>
</dbReference>
<keyword evidence="4" id="KW-0472">Membrane</keyword>
<protein>
    <submittedName>
        <fullName evidence="5">L-asparaginase, putative</fullName>
    </submittedName>
</protein>